<name>A0A0G4F1E7_VITBC</name>
<feature type="transmembrane region" description="Helical" evidence="2">
    <location>
        <begin position="116"/>
        <end position="133"/>
    </location>
</feature>
<feature type="transmembrane region" description="Helical" evidence="2">
    <location>
        <begin position="153"/>
        <end position="172"/>
    </location>
</feature>
<dbReference type="InParanoid" id="A0A0G4F1E7"/>
<accession>A0A0G4F1E7</accession>
<feature type="compositionally biased region" description="Low complexity" evidence="1">
    <location>
        <begin position="30"/>
        <end position="46"/>
    </location>
</feature>
<keyword evidence="2" id="KW-0472">Membrane</keyword>
<evidence type="ECO:0008006" key="5">
    <source>
        <dbReference type="Google" id="ProtNLM"/>
    </source>
</evidence>
<proteinExistence type="predicted"/>
<keyword evidence="4" id="KW-1185">Reference proteome</keyword>
<dbReference type="Proteomes" id="UP000041254">
    <property type="component" value="Unassembled WGS sequence"/>
</dbReference>
<evidence type="ECO:0000256" key="1">
    <source>
        <dbReference type="SAM" id="MobiDB-lite"/>
    </source>
</evidence>
<evidence type="ECO:0000313" key="4">
    <source>
        <dbReference type="Proteomes" id="UP000041254"/>
    </source>
</evidence>
<gene>
    <name evidence="3" type="ORF">Vbra_14170</name>
</gene>
<evidence type="ECO:0000256" key="2">
    <source>
        <dbReference type="SAM" id="Phobius"/>
    </source>
</evidence>
<keyword evidence="2" id="KW-1133">Transmembrane helix</keyword>
<feature type="region of interest" description="Disordered" evidence="1">
    <location>
        <begin position="1"/>
        <end position="68"/>
    </location>
</feature>
<feature type="transmembrane region" description="Helical" evidence="2">
    <location>
        <begin position="77"/>
        <end position="96"/>
    </location>
</feature>
<evidence type="ECO:0000313" key="3">
    <source>
        <dbReference type="EMBL" id="CEM05210.1"/>
    </source>
</evidence>
<sequence length="261" mass="28318">MMPESQGDAEHSSRFLEPPSLQVQEAPVQDDAPVGSPAASPPLSAKSSDDEGPEKPLLYSPGRSFPPPTPSEQLSQFMVGMTAFVGATSVAIAATWPFQELTSLGDFFFVDKPFLWTIYGCFFVGHTALYFICRTVLRVCGAEYRDSQKADSWLMTLLAGMIVFSFGCWALVEIVVRGGFNERGFRAIVRSDPWPAKISNLYYLANCHADLVVGSLVYPAAIDMLTGWIHHAATRPSCATACRTGSTSSSPSSGWWSCPPS</sequence>
<protein>
    <recommendedName>
        <fullName evidence="5">TLC domain-containing protein</fullName>
    </recommendedName>
</protein>
<organism evidence="3 4">
    <name type="scientific">Vitrella brassicaformis (strain CCMP3155)</name>
    <dbReference type="NCBI Taxonomy" id="1169540"/>
    <lineage>
        <taxon>Eukaryota</taxon>
        <taxon>Sar</taxon>
        <taxon>Alveolata</taxon>
        <taxon>Colpodellida</taxon>
        <taxon>Vitrellaceae</taxon>
        <taxon>Vitrella</taxon>
    </lineage>
</organism>
<dbReference type="AlphaFoldDB" id="A0A0G4F1E7"/>
<reference evidence="3 4" key="1">
    <citation type="submission" date="2014-11" db="EMBL/GenBank/DDBJ databases">
        <authorList>
            <person name="Zhu J."/>
            <person name="Qi W."/>
            <person name="Song R."/>
        </authorList>
    </citation>
    <scope>NUCLEOTIDE SEQUENCE [LARGE SCALE GENOMIC DNA]</scope>
</reference>
<dbReference type="VEuPathDB" id="CryptoDB:Vbra_14170"/>
<dbReference type="EMBL" id="CDMY01000356">
    <property type="protein sequence ID" value="CEM05210.1"/>
    <property type="molecule type" value="Genomic_DNA"/>
</dbReference>
<keyword evidence="2" id="KW-0812">Transmembrane</keyword>